<dbReference type="Proteomes" id="UP000765509">
    <property type="component" value="Unassembled WGS sequence"/>
</dbReference>
<keyword evidence="3" id="KW-1185">Reference proteome</keyword>
<sequence length="244" mass="26348">MPKSPFAPEDSSQEPEHLIHGYLHSSTGSVIGIATPFSCDGALEAQVYNTKTMHLINLHQKTNLVEKLRYKLPTGRLSHFSILYSTQTKENIFATPKICSLSKKSLVVVKAQAPEPRDLATAPVTRGATGTRERLRSREERIRQASRVVLPPPSPPPPPPLPPAAPLAAIPPSAAPLHRKMKTINLSFNFQGGLACPFPESPPKALALSNGVKEPIPSDADGSVLGVDPHPTRPIIKIESDIIL</sequence>
<organism evidence="2 3">
    <name type="scientific">Austropuccinia psidii MF-1</name>
    <dbReference type="NCBI Taxonomy" id="1389203"/>
    <lineage>
        <taxon>Eukaryota</taxon>
        <taxon>Fungi</taxon>
        <taxon>Dikarya</taxon>
        <taxon>Basidiomycota</taxon>
        <taxon>Pucciniomycotina</taxon>
        <taxon>Pucciniomycetes</taxon>
        <taxon>Pucciniales</taxon>
        <taxon>Sphaerophragmiaceae</taxon>
        <taxon>Austropuccinia</taxon>
    </lineage>
</organism>
<dbReference type="AlphaFoldDB" id="A0A9Q3C1R8"/>
<protein>
    <submittedName>
        <fullName evidence="2">Uncharacterized protein</fullName>
    </submittedName>
</protein>
<dbReference type="EMBL" id="AVOT02004072">
    <property type="protein sequence ID" value="MBW0475353.1"/>
    <property type="molecule type" value="Genomic_DNA"/>
</dbReference>
<feature type="compositionally biased region" description="Basic and acidic residues" evidence="1">
    <location>
        <begin position="131"/>
        <end position="143"/>
    </location>
</feature>
<gene>
    <name evidence="2" type="ORF">O181_015068</name>
</gene>
<accession>A0A9Q3C1R8</accession>
<feature type="compositionally biased region" description="Pro residues" evidence="1">
    <location>
        <begin position="150"/>
        <end position="165"/>
    </location>
</feature>
<feature type="region of interest" description="Disordered" evidence="1">
    <location>
        <begin position="121"/>
        <end position="165"/>
    </location>
</feature>
<evidence type="ECO:0000313" key="2">
    <source>
        <dbReference type="EMBL" id="MBW0475353.1"/>
    </source>
</evidence>
<name>A0A9Q3C1R8_9BASI</name>
<evidence type="ECO:0000256" key="1">
    <source>
        <dbReference type="SAM" id="MobiDB-lite"/>
    </source>
</evidence>
<comment type="caution">
    <text evidence="2">The sequence shown here is derived from an EMBL/GenBank/DDBJ whole genome shotgun (WGS) entry which is preliminary data.</text>
</comment>
<reference evidence="2" key="1">
    <citation type="submission" date="2021-03" db="EMBL/GenBank/DDBJ databases">
        <title>Draft genome sequence of rust myrtle Austropuccinia psidii MF-1, a brazilian biotype.</title>
        <authorList>
            <person name="Quecine M.C."/>
            <person name="Pachon D.M.R."/>
            <person name="Bonatelli M.L."/>
            <person name="Correr F.H."/>
            <person name="Franceschini L.M."/>
            <person name="Leite T.F."/>
            <person name="Margarido G.R.A."/>
            <person name="Almeida C.A."/>
            <person name="Ferrarezi J.A."/>
            <person name="Labate C.A."/>
        </authorList>
    </citation>
    <scope>NUCLEOTIDE SEQUENCE</scope>
    <source>
        <strain evidence="2">MF-1</strain>
    </source>
</reference>
<evidence type="ECO:0000313" key="3">
    <source>
        <dbReference type="Proteomes" id="UP000765509"/>
    </source>
</evidence>
<proteinExistence type="predicted"/>